<name>A0ABQ8FIW4_9FUNG</name>
<comment type="caution">
    <text evidence="9">The sequence shown here is derived from an EMBL/GenBank/DDBJ whole genome shotgun (WGS) entry which is preliminary data.</text>
</comment>
<protein>
    <recommendedName>
        <fullName evidence="11">Aquaporin</fullName>
    </recommendedName>
</protein>
<dbReference type="Pfam" id="PF00230">
    <property type="entry name" value="MIP"/>
    <property type="match status" value="1"/>
</dbReference>
<feature type="transmembrane region" description="Helical" evidence="8">
    <location>
        <begin position="279"/>
        <end position="299"/>
    </location>
</feature>
<dbReference type="Proteomes" id="UP001648503">
    <property type="component" value="Unassembled WGS sequence"/>
</dbReference>
<feature type="transmembrane region" description="Helical" evidence="8">
    <location>
        <begin position="86"/>
        <end position="109"/>
    </location>
</feature>
<dbReference type="PRINTS" id="PR00783">
    <property type="entry name" value="MINTRINSICP"/>
</dbReference>
<dbReference type="InterPro" id="IPR023271">
    <property type="entry name" value="Aquaporin-like"/>
</dbReference>
<evidence type="ECO:0000256" key="3">
    <source>
        <dbReference type="ARBA" id="ARBA00022448"/>
    </source>
</evidence>
<evidence type="ECO:0000313" key="10">
    <source>
        <dbReference type="Proteomes" id="UP001648503"/>
    </source>
</evidence>
<dbReference type="CDD" id="cd00333">
    <property type="entry name" value="MIP"/>
    <property type="match status" value="1"/>
</dbReference>
<keyword evidence="6 8" id="KW-0472">Membrane</keyword>
<comment type="subcellular location">
    <subcellularLocation>
        <location evidence="1">Membrane</location>
        <topology evidence="1">Multi-pass membrane protein</topology>
    </subcellularLocation>
</comment>
<dbReference type="EMBL" id="JAFCIX010000136">
    <property type="protein sequence ID" value="KAH6597634.1"/>
    <property type="molecule type" value="Genomic_DNA"/>
</dbReference>
<keyword evidence="3 7" id="KW-0813">Transport</keyword>
<dbReference type="InterPro" id="IPR050363">
    <property type="entry name" value="MIP/Aquaporin"/>
</dbReference>
<dbReference type="Gene3D" id="1.20.1080.10">
    <property type="entry name" value="Glycerol uptake facilitator protein"/>
    <property type="match status" value="1"/>
</dbReference>
<accession>A0ABQ8FIW4</accession>
<proteinExistence type="inferred from homology"/>
<feature type="transmembrane region" description="Helical" evidence="8">
    <location>
        <begin position="248"/>
        <end position="267"/>
    </location>
</feature>
<gene>
    <name evidence="9" type="ORF">BASA50_004241</name>
</gene>
<sequence length="373" mass="39759">MSQTTFNAPEATLDPLQSECPDKFHNVNVISPSTIKSDHGSNIVLVNVPKEQFSNQKTSAKLISTRAIYQSLQSQHPSFVLQLRKFFAEFLGTFLLVSIGIGSVASAVLTGSLKGLWQVAVVWGCGVTVSIYTVGHISGAHLNPAVSLVMAVFGHYTGFKWSSLVLYITAQLAGSIVAGAVQLALWSPFITLFEQRNGIVRSADPGCMRSGMIFGSYFPNPDMFPLNAADASKGIVSSGLGLVSVPRALMTEALGTCILLLVIFALTDRRNKNKSIHEALVPPTIGATVAVLISMLSPITQAAFNPARDLGPRIIASLAGWELCAFGPSGSFWIYIVGPCLGALLGGVTYFGLLYQSDEEIAYATEQNTPLAE</sequence>
<dbReference type="PANTHER" id="PTHR43829">
    <property type="entry name" value="AQUAPORIN OR AQUAGLYCEROPORIN RELATED"/>
    <property type="match status" value="1"/>
</dbReference>
<organism evidence="9 10">
    <name type="scientific">Batrachochytrium salamandrivorans</name>
    <dbReference type="NCBI Taxonomy" id="1357716"/>
    <lineage>
        <taxon>Eukaryota</taxon>
        <taxon>Fungi</taxon>
        <taxon>Fungi incertae sedis</taxon>
        <taxon>Chytridiomycota</taxon>
        <taxon>Chytridiomycota incertae sedis</taxon>
        <taxon>Chytridiomycetes</taxon>
        <taxon>Rhizophydiales</taxon>
        <taxon>Rhizophydiales incertae sedis</taxon>
        <taxon>Batrachochytrium</taxon>
    </lineage>
</organism>
<evidence type="ECO:0000256" key="1">
    <source>
        <dbReference type="ARBA" id="ARBA00004141"/>
    </source>
</evidence>
<evidence type="ECO:0000256" key="5">
    <source>
        <dbReference type="ARBA" id="ARBA00022989"/>
    </source>
</evidence>
<evidence type="ECO:0000256" key="2">
    <source>
        <dbReference type="ARBA" id="ARBA00006175"/>
    </source>
</evidence>
<comment type="similarity">
    <text evidence="2 7">Belongs to the MIP/aquaporin (TC 1.A.8) family.</text>
</comment>
<keyword evidence="5 8" id="KW-1133">Transmembrane helix</keyword>
<feature type="transmembrane region" description="Helical" evidence="8">
    <location>
        <begin position="332"/>
        <end position="355"/>
    </location>
</feature>
<dbReference type="SUPFAM" id="SSF81338">
    <property type="entry name" value="Aquaporin-like"/>
    <property type="match status" value="1"/>
</dbReference>
<dbReference type="PANTHER" id="PTHR43829:SF9">
    <property type="entry name" value="AQUAPORIN-9"/>
    <property type="match status" value="1"/>
</dbReference>
<reference evidence="9 10" key="1">
    <citation type="submission" date="2021-02" db="EMBL/GenBank/DDBJ databases">
        <title>Variation within the Batrachochytrium salamandrivorans European outbreak.</title>
        <authorList>
            <person name="Kelly M."/>
            <person name="Pasmans F."/>
            <person name="Shea T.P."/>
            <person name="Munoz J.F."/>
            <person name="Carranza S."/>
            <person name="Cuomo C.A."/>
            <person name="Martel A."/>
        </authorList>
    </citation>
    <scope>NUCLEOTIDE SEQUENCE [LARGE SCALE GENOMIC DNA]</scope>
    <source>
        <strain evidence="9 10">AMFP18/2</strain>
    </source>
</reference>
<keyword evidence="4 7" id="KW-0812">Transmembrane</keyword>
<feature type="transmembrane region" description="Helical" evidence="8">
    <location>
        <begin position="115"/>
        <end position="135"/>
    </location>
</feature>
<keyword evidence="10" id="KW-1185">Reference proteome</keyword>
<evidence type="ECO:0000256" key="8">
    <source>
        <dbReference type="SAM" id="Phobius"/>
    </source>
</evidence>
<evidence type="ECO:0000256" key="6">
    <source>
        <dbReference type="ARBA" id="ARBA00023136"/>
    </source>
</evidence>
<evidence type="ECO:0000256" key="4">
    <source>
        <dbReference type="ARBA" id="ARBA00022692"/>
    </source>
</evidence>
<feature type="transmembrane region" description="Helical" evidence="8">
    <location>
        <begin position="165"/>
        <end position="186"/>
    </location>
</feature>
<evidence type="ECO:0000256" key="7">
    <source>
        <dbReference type="RuleBase" id="RU000477"/>
    </source>
</evidence>
<dbReference type="InterPro" id="IPR000425">
    <property type="entry name" value="MIP"/>
</dbReference>
<evidence type="ECO:0008006" key="11">
    <source>
        <dbReference type="Google" id="ProtNLM"/>
    </source>
</evidence>
<evidence type="ECO:0000313" key="9">
    <source>
        <dbReference type="EMBL" id="KAH6597634.1"/>
    </source>
</evidence>